<dbReference type="InParanoid" id="A0A0D0DZX3"/>
<gene>
    <name evidence="2" type="ORF">PAXRUDRAFT_10898</name>
</gene>
<evidence type="ECO:0000313" key="3">
    <source>
        <dbReference type="Proteomes" id="UP000054538"/>
    </source>
</evidence>
<dbReference type="HOGENOM" id="CLU_016307_0_0_1"/>
<dbReference type="OrthoDB" id="2535907at2759"/>
<protein>
    <recommendedName>
        <fullName evidence="4">Mediator of RNA polymerase II transcription subunit 16</fullName>
    </recommendedName>
</protein>
<feature type="compositionally biased region" description="Low complexity" evidence="1">
    <location>
        <begin position="290"/>
        <end position="306"/>
    </location>
</feature>
<name>A0A0D0DZX3_9AGAM</name>
<reference evidence="2 3" key="1">
    <citation type="submission" date="2014-04" db="EMBL/GenBank/DDBJ databases">
        <authorList>
            <consortium name="DOE Joint Genome Institute"/>
            <person name="Kuo A."/>
            <person name="Kohler A."/>
            <person name="Jargeat P."/>
            <person name="Nagy L.G."/>
            <person name="Floudas D."/>
            <person name="Copeland A."/>
            <person name="Barry K.W."/>
            <person name="Cichocki N."/>
            <person name="Veneault-Fourrey C."/>
            <person name="LaButti K."/>
            <person name="Lindquist E.A."/>
            <person name="Lipzen A."/>
            <person name="Lundell T."/>
            <person name="Morin E."/>
            <person name="Murat C."/>
            <person name="Sun H."/>
            <person name="Tunlid A."/>
            <person name="Henrissat B."/>
            <person name="Grigoriev I.V."/>
            <person name="Hibbett D.S."/>
            <person name="Martin F."/>
            <person name="Nordberg H.P."/>
            <person name="Cantor M.N."/>
            <person name="Hua S.X."/>
        </authorList>
    </citation>
    <scope>NUCLEOTIDE SEQUENCE [LARGE SCALE GENOMIC DNA]</scope>
    <source>
        <strain evidence="2 3">Ve08.2h10</strain>
    </source>
</reference>
<dbReference type="STRING" id="930991.A0A0D0DZX3"/>
<evidence type="ECO:0000313" key="2">
    <source>
        <dbReference type="EMBL" id="KIK96331.1"/>
    </source>
</evidence>
<accession>A0A0D0DZX3</accession>
<feature type="region of interest" description="Disordered" evidence="1">
    <location>
        <begin position="356"/>
        <end position="382"/>
    </location>
</feature>
<organism evidence="2 3">
    <name type="scientific">Paxillus rubicundulus Ve08.2h10</name>
    <dbReference type="NCBI Taxonomy" id="930991"/>
    <lineage>
        <taxon>Eukaryota</taxon>
        <taxon>Fungi</taxon>
        <taxon>Dikarya</taxon>
        <taxon>Basidiomycota</taxon>
        <taxon>Agaricomycotina</taxon>
        <taxon>Agaricomycetes</taxon>
        <taxon>Agaricomycetidae</taxon>
        <taxon>Boletales</taxon>
        <taxon>Paxilineae</taxon>
        <taxon>Paxillaceae</taxon>
        <taxon>Paxillus</taxon>
    </lineage>
</organism>
<feature type="region of interest" description="Disordered" evidence="1">
    <location>
        <begin position="275"/>
        <end position="309"/>
    </location>
</feature>
<dbReference type="Proteomes" id="UP000054538">
    <property type="component" value="Unassembled WGS sequence"/>
</dbReference>
<sequence length="785" mass="86284">MTDALRDQYIFGCDGATYMLASEVKSSPAKGKVRNDARWRANWWDFHPLVENTHSPVAVSSSSTIFTAHPTRPIVLGRLFPSSKQFHVASPDPILRSPASYEPPTVITVSPNDHWLFAFYPGRDGDGIACLWNRGSRVDIWMVRECWPFSRGAGVVAAAWAGTEREWATSTDGLSSRLSSRGPLTPVSNPTLLLVTQAHQLRVYYLRAYIPSLKVLFCSLTQPCITVEVQALGAMHDTPAGPKTSRLCINAAIGFIHNENSILIAMRSRRYPTSDSLKPAAYNDLDRGLSLDPPQSQDSEQSPPLEWGAQAEEQTIELCEVKLRLEGMNMNLISQPLPPLHHPSPHLTGLMFVCTPPPKPDPTTSPRASPKKDKQPMRSMTESPPTFLVASFLDFEDYSTVPKSDMVAYTLAQAPDLTEEPDWECLPIFAPTSRAGMDWPVSIAMSKNRALLCAVAMGRVSIHALPKQLFKGPETGKHTPPNVSPLAMALTSALQSRRSIADIAHVLSMSATPLETIVETLRGTWFSFEANARAGMVGAFSAMDVLGATVELYRARAQQTADEDEKQHLSSLWRNAHDMCSVAACLAAFQDCEEAEGYDLEPVWQLISLSSWAVSFFEKLMKECLFLADLADPNSAPGKVQPKFEPMDVSDPFLTNGAFILLVHSRRGSHTNIDSPTPEICRSPSPFDSPILLHLVHPLTLANLIGLAIHVNHFYHSLNSLTPKGENSQIARDILVDLIRCSGLNFKGLEDILKGAALDVRSIPGKLIPQSDDRLSPQGYNQLAE</sequence>
<proteinExistence type="predicted"/>
<dbReference type="EMBL" id="KN824992">
    <property type="protein sequence ID" value="KIK96331.1"/>
    <property type="molecule type" value="Genomic_DNA"/>
</dbReference>
<reference evidence="3" key="2">
    <citation type="submission" date="2015-01" db="EMBL/GenBank/DDBJ databases">
        <title>Evolutionary Origins and Diversification of the Mycorrhizal Mutualists.</title>
        <authorList>
            <consortium name="DOE Joint Genome Institute"/>
            <consortium name="Mycorrhizal Genomics Consortium"/>
            <person name="Kohler A."/>
            <person name="Kuo A."/>
            <person name="Nagy L.G."/>
            <person name="Floudas D."/>
            <person name="Copeland A."/>
            <person name="Barry K.W."/>
            <person name="Cichocki N."/>
            <person name="Veneault-Fourrey C."/>
            <person name="LaButti K."/>
            <person name="Lindquist E.A."/>
            <person name="Lipzen A."/>
            <person name="Lundell T."/>
            <person name="Morin E."/>
            <person name="Murat C."/>
            <person name="Riley R."/>
            <person name="Ohm R."/>
            <person name="Sun H."/>
            <person name="Tunlid A."/>
            <person name="Henrissat B."/>
            <person name="Grigoriev I.V."/>
            <person name="Hibbett D.S."/>
            <person name="Martin F."/>
        </authorList>
    </citation>
    <scope>NUCLEOTIDE SEQUENCE [LARGE SCALE GENOMIC DNA]</scope>
    <source>
        <strain evidence="3">Ve08.2h10</strain>
    </source>
</reference>
<evidence type="ECO:0000256" key="1">
    <source>
        <dbReference type="SAM" id="MobiDB-lite"/>
    </source>
</evidence>
<evidence type="ECO:0008006" key="4">
    <source>
        <dbReference type="Google" id="ProtNLM"/>
    </source>
</evidence>
<dbReference type="AlphaFoldDB" id="A0A0D0DZX3"/>
<keyword evidence="3" id="KW-1185">Reference proteome</keyword>